<dbReference type="InterPro" id="IPR050482">
    <property type="entry name" value="Sensor_HK_TwoCompSys"/>
</dbReference>
<keyword evidence="7" id="KW-0067">ATP-binding</keyword>
<evidence type="ECO:0000256" key="8">
    <source>
        <dbReference type="ARBA" id="ARBA00023012"/>
    </source>
</evidence>
<evidence type="ECO:0000256" key="5">
    <source>
        <dbReference type="ARBA" id="ARBA00022741"/>
    </source>
</evidence>
<evidence type="ECO:0000256" key="9">
    <source>
        <dbReference type="SAM" id="Phobius"/>
    </source>
</evidence>
<dbReference type="RefSeq" id="WP_407287096.1">
    <property type="nucleotide sequence ID" value="NZ_CP147982.1"/>
</dbReference>
<keyword evidence="6 12" id="KW-0418">Kinase</keyword>
<keyword evidence="9" id="KW-0812">Transmembrane</keyword>
<sequence>MGFFAGCLILYVLGGPRVMGSDIPAWQAVLPVLVLCTATAFRSALPPMAVAVGTVTVTVEMTSSGGLGPVLIYTDLLYAAALYGAQWLCRVLQFGTVAVTIATTVTLVAISDRSEGVTTGVIVAMLLISPVWTGLLIRNHKERADSERERAAQINRLAELDRKTVLQTERTRMARELHDLVANHLSAIAIHSSAVLSLTEAKRAAQSAAVAEADSDAGGESTVRVKADDDPILQALAVIRENSVQGLAEMRRMVVLLRSDRGVDDDWDRPQLNALGALVEQARPAADAAALTLHTDFPENFPEVSSVIEVTAYRIVQEALTNVLKHASAGRVRIRCQAGAEQLTITVDSPLARPDPRTRQHPVERLATGAGAGLTGMSERAALVGGLFDAGPDRTAPGRWRVRAVLPLTQNT</sequence>
<evidence type="ECO:0000256" key="6">
    <source>
        <dbReference type="ARBA" id="ARBA00022777"/>
    </source>
</evidence>
<evidence type="ECO:0000256" key="1">
    <source>
        <dbReference type="ARBA" id="ARBA00000085"/>
    </source>
</evidence>
<dbReference type="Pfam" id="PF02518">
    <property type="entry name" value="HATPase_c"/>
    <property type="match status" value="1"/>
</dbReference>
<feature type="domain" description="Histidine kinase/HSP90-like ATPase" evidence="10">
    <location>
        <begin position="311"/>
        <end position="409"/>
    </location>
</feature>
<dbReference type="Pfam" id="PF07730">
    <property type="entry name" value="HisKA_3"/>
    <property type="match status" value="1"/>
</dbReference>
<dbReference type="Gene3D" id="3.30.565.10">
    <property type="entry name" value="Histidine kinase-like ATPase, C-terminal domain"/>
    <property type="match status" value="1"/>
</dbReference>
<dbReference type="SUPFAM" id="SSF55874">
    <property type="entry name" value="ATPase domain of HSP90 chaperone/DNA topoisomerase II/histidine kinase"/>
    <property type="match status" value="1"/>
</dbReference>
<keyword evidence="4" id="KW-0808">Transferase</keyword>
<evidence type="ECO:0000259" key="10">
    <source>
        <dbReference type="Pfam" id="PF02518"/>
    </source>
</evidence>
<reference evidence="12 13" key="1">
    <citation type="submission" date="2024-03" db="EMBL/GenBank/DDBJ databases">
        <title>The complete genome of Streptomyces sirii sp.nov.</title>
        <authorList>
            <person name="Zakalyukina Y.V."/>
            <person name="Belik A.R."/>
            <person name="Biryukov M.V."/>
            <person name="Baturina O.A."/>
            <person name="Kabilov M.R."/>
        </authorList>
    </citation>
    <scope>NUCLEOTIDE SEQUENCE [LARGE SCALE GENOMIC DNA]</scope>
    <source>
        <strain evidence="12 13">BP-8</strain>
    </source>
</reference>
<evidence type="ECO:0000256" key="4">
    <source>
        <dbReference type="ARBA" id="ARBA00022679"/>
    </source>
</evidence>
<protein>
    <recommendedName>
        <fullName evidence="2">histidine kinase</fullName>
        <ecNumber evidence="2">2.7.13.3</ecNumber>
    </recommendedName>
</protein>
<dbReference type="Gene3D" id="1.20.5.1930">
    <property type="match status" value="1"/>
</dbReference>
<organism evidence="12 13">
    <name type="scientific">Streptomyces sirii</name>
    <dbReference type="NCBI Taxonomy" id="3127701"/>
    <lineage>
        <taxon>Bacteria</taxon>
        <taxon>Bacillati</taxon>
        <taxon>Actinomycetota</taxon>
        <taxon>Actinomycetes</taxon>
        <taxon>Kitasatosporales</taxon>
        <taxon>Streptomycetaceae</taxon>
        <taxon>Streptomyces</taxon>
    </lineage>
</organism>
<keyword evidence="9" id="KW-1133">Transmembrane helix</keyword>
<dbReference type="InterPro" id="IPR003594">
    <property type="entry name" value="HATPase_dom"/>
</dbReference>
<keyword evidence="5" id="KW-0547">Nucleotide-binding</keyword>
<comment type="catalytic activity">
    <reaction evidence="1">
        <text>ATP + protein L-histidine = ADP + protein N-phospho-L-histidine.</text>
        <dbReference type="EC" id="2.7.13.3"/>
    </reaction>
</comment>
<keyword evidence="9" id="KW-0472">Membrane</keyword>
<dbReference type="PANTHER" id="PTHR24421">
    <property type="entry name" value="NITRATE/NITRITE SENSOR PROTEIN NARX-RELATED"/>
    <property type="match status" value="1"/>
</dbReference>
<dbReference type="InterPro" id="IPR036890">
    <property type="entry name" value="HATPase_C_sf"/>
</dbReference>
<dbReference type="CDD" id="cd16917">
    <property type="entry name" value="HATPase_UhpB-NarQ-NarX-like"/>
    <property type="match status" value="1"/>
</dbReference>
<evidence type="ECO:0000259" key="11">
    <source>
        <dbReference type="Pfam" id="PF07730"/>
    </source>
</evidence>
<feature type="transmembrane region" description="Helical" evidence="9">
    <location>
        <begin position="116"/>
        <end position="137"/>
    </location>
</feature>
<dbReference type="GO" id="GO:0016301">
    <property type="term" value="F:kinase activity"/>
    <property type="evidence" value="ECO:0007669"/>
    <property type="project" value="UniProtKB-KW"/>
</dbReference>
<dbReference type="Proteomes" id="UP001626628">
    <property type="component" value="Chromosome"/>
</dbReference>
<evidence type="ECO:0000256" key="2">
    <source>
        <dbReference type="ARBA" id="ARBA00012438"/>
    </source>
</evidence>
<dbReference type="EMBL" id="CP147982">
    <property type="protein sequence ID" value="WXK78143.1"/>
    <property type="molecule type" value="Genomic_DNA"/>
</dbReference>
<keyword evidence="3" id="KW-0597">Phosphoprotein</keyword>
<dbReference type="InterPro" id="IPR011712">
    <property type="entry name" value="Sig_transdc_His_kin_sub3_dim/P"/>
</dbReference>
<evidence type="ECO:0000256" key="3">
    <source>
        <dbReference type="ARBA" id="ARBA00022553"/>
    </source>
</evidence>
<accession>A0ABZ2QPX9</accession>
<dbReference type="EC" id="2.7.13.3" evidence="2"/>
<evidence type="ECO:0000256" key="7">
    <source>
        <dbReference type="ARBA" id="ARBA00022840"/>
    </source>
</evidence>
<feature type="transmembrane region" description="Helical" evidence="9">
    <location>
        <begin position="66"/>
        <end position="84"/>
    </location>
</feature>
<gene>
    <name evidence="12" type="ORF">WAB15_20245</name>
</gene>
<dbReference type="PANTHER" id="PTHR24421:SF10">
    <property type="entry name" value="NITRATE_NITRITE SENSOR PROTEIN NARQ"/>
    <property type="match status" value="1"/>
</dbReference>
<proteinExistence type="predicted"/>
<evidence type="ECO:0000313" key="12">
    <source>
        <dbReference type="EMBL" id="WXK78143.1"/>
    </source>
</evidence>
<keyword evidence="8" id="KW-0902">Two-component regulatory system</keyword>
<evidence type="ECO:0000313" key="13">
    <source>
        <dbReference type="Proteomes" id="UP001626628"/>
    </source>
</evidence>
<name>A0ABZ2QPX9_9ACTN</name>
<feature type="domain" description="Signal transduction histidine kinase subgroup 3 dimerisation and phosphoacceptor" evidence="11">
    <location>
        <begin position="169"/>
        <end position="212"/>
    </location>
</feature>
<feature type="transmembrane region" description="Helical" evidence="9">
    <location>
        <begin position="91"/>
        <end position="110"/>
    </location>
</feature>
<keyword evidence="13" id="KW-1185">Reference proteome</keyword>